<feature type="repeat" description="WD" evidence="8">
    <location>
        <begin position="248"/>
        <end position="279"/>
    </location>
</feature>
<evidence type="ECO:0000256" key="5">
    <source>
        <dbReference type="ARBA" id="ARBA00022737"/>
    </source>
</evidence>
<organism evidence="9 10">
    <name type="scientific">Echinococcus canadensis</name>
    <dbReference type="NCBI Taxonomy" id="519352"/>
    <lineage>
        <taxon>Eukaryota</taxon>
        <taxon>Metazoa</taxon>
        <taxon>Spiralia</taxon>
        <taxon>Lophotrochozoa</taxon>
        <taxon>Platyhelminthes</taxon>
        <taxon>Cestoda</taxon>
        <taxon>Eucestoda</taxon>
        <taxon>Cyclophyllidea</taxon>
        <taxon>Taeniidae</taxon>
        <taxon>Echinococcus</taxon>
        <taxon>Echinococcus canadensis group</taxon>
    </lineage>
</organism>
<evidence type="ECO:0000256" key="2">
    <source>
        <dbReference type="ARBA" id="ARBA00022574"/>
    </source>
</evidence>
<keyword evidence="4" id="KW-0732">Signal</keyword>
<dbReference type="Pfam" id="PF05577">
    <property type="entry name" value="Peptidase_S28"/>
    <property type="match status" value="1"/>
</dbReference>
<proteinExistence type="inferred from homology"/>
<dbReference type="PROSITE" id="PS50294">
    <property type="entry name" value="WD_REPEATS_REGION"/>
    <property type="match status" value="2"/>
</dbReference>
<evidence type="ECO:0000256" key="3">
    <source>
        <dbReference type="ARBA" id="ARBA00022670"/>
    </source>
</evidence>
<dbReference type="AlphaFoldDB" id="A0A915EUX5"/>
<accession>A0A915EUX5</accession>
<evidence type="ECO:0000256" key="8">
    <source>
        <dbReference type="PROSITE-ProRule" id="PRU00221"/>
    </source>
</evidence>
<dbReference type="InterPro" id="IPR042269">
    <property type="entry name" value="Ser_carbopepase_S28_SKS"/>
</dbReference>
<dbReference type="SMART" id="SM00320">
    <property type="entry name" value="WD40"/>
    <property type="match status" value="5"/>
</dbReference>
<keyword evidence="7" id="KW-0325">Glycoprotein</keyword>
<sequence length="912" mass="100575">MNVHVVFTRMWSCSLRPIISEMTNRLQASGLSARHVFQSIKPIEVGVMSKRDLEASLLKEVTRLRANLDASRREACGGVSMMDVANAAEIGILANVPTLSAVHNLRAHTGRIRTCTWAASDENLLSIGADNYICIWDVRSGLIRNIIDITMNQATAADSTPDLSVVFAGGLYANVEAFIHQPRPPEDGYSEYVPSAVFEHGGRINCITYLEGHKLLTAASVDGVVLWDINNVKMLSKCSHNTDVSAVLPLSSDGRSFVSGATDGVPRIWDVRQSRPFVCSMHGHESEISCVERHANEHTFVTGSDDAAVNLYDVRLDFPLASYNRTDAKSTAGDGFASTENKYLNHSGMDDEGNDQVTDEDAATTGVTGVGVSTSGRIIISGSRNGCIYIWDIFDLMSPVAVHREQGPVMALKMAHNKKGLAVITWGSAAQLQINGASPWPPKVGTYEQVVSHFDFHFHPLTFKQRFVYEGMKISSNVNFLLDIWYRTGGPIFFYCGNEGNILEFWNNTGFMFDIAPMFNALIVFAEHRYYGESTPFLNSFVQPYIGFLSIQEAMADFADLISVLKIQFNATSSPVIAFGGRFCDVYPNYFATSYGGMLAAYMRLRYPHIITGAVAASAPFKWVTGEEGLHPFFESIKEAYFNVSELCVPIIQAAYSEILRRSREGTSGLRNVTAELNLCTLLETGQDLDWMLRWSRNAFVVMSMMNYPYPSYGLPANPVNVSCNKAIEFGVQNPLAGLREAVGVLYDRSSELCFDYKTQYIDCADVTGCGLGNDSVAWDFQACTEIHLYDPSNATSNDLFPSLPKSLDDVDEYCFKKYGVRLSEKQLLTAFGPISNWKMTSNIVFSNGNLDPWMKGGVLKDVSKSVTALQISGGAHHLDLRGGNPADPPSVKVARQTEIEAISGWLKEYEN</sequence>
<dbReference type="InterPro" id="IPR036322">
    <property type="entry name" value="WD40_repeat_dom_sf"/>
</dbReference>
<reference evidence="10" key="1">
    <citation type="submission" date="2022-11" db="UniProtKB">
        <authorList>
            <consortium name="WormBaseParasite"/>
        </authorList>
    </citation>
    <scope>IDENTIFICATION</scope>
</reference>
<dbReference type="Gene3D" id="2.130.10.10">
    <property type="entry name" value="YVTN repeat-like/Quinoprotein amine dehydrogenase"/>
    <property type="match status" value="1"/>
</dbReference>
<dbReference type="GO" id="GO:0008239">
    <property type="term" value="F:dipeptidyl-peptidase activity"/>
    <property type="evidence" value="ECO:0007669"/>
    <property type="project" value="TreeGrafter"/>
</dbReference>
<feature type="repeat" description="WD" evidence="8">
    <location>
        <begin position="360"/>
        <end position="393"/>
    </location>
</feature>
<dbReference type="PANTHER" id="PTHR11010:SF107">
    <property type="entry name" value="DIPEPTIDYL PEPTIDASE 2"/>
    <property type="match status" value="1"/>
</dbReference>
<dbReference type="Pfam" id="PF00400">
    <property type="entry name" value="WD40"/>
    <property type="match status" value="4"/>
</dbReference>
<dbReference type="Gene3D" id="1.20.120.980">
    <property type="entry name" value="Serine carboxypeptidase S28, SKS domain"/>
    <property type="match status" value="1"/>
</dbReference>
<keyword evidence="3" id="KW-0645">Protease</keyword>
<dbReference type="GO" id="GO:0070008">
    <property type="term" value="F:serine-type exopeptidase activity"/>
    <property type="evidence" value="ECO:0007669"/>
    <property type="project" value="InterPro"/>
</dbReference>
<dbReference type="InterPro" id="IPR019775">
    <property type="entry name" value="WD40_repeat_CS"/>
</dbReference>
<dbReference type="InterPro" id="IPR015943">
    <property type="entry name" value="WD40/YVTN_repeat-like_dom_sf"/>
</dbReference>
<evidence type="ECO:0000256" key="4">
    <source>
        <dbReference type="ARBA" id="ARBA00022729"/>
    </source>
</evidence>
<dbReference type="Gene3D" id="3.40.50.1820">
    <property type="entry name" value="alpha/beta hydrolase"/>
    <property type="match status" value="1"/>
</dbReference>
<comment type="similarity">
    <text evidence="1">Belongs to the peptidase S28 family.</text>
</comment>
<keyword evidence="6" id="KW-0378">Hydrolase</keyword>
<dbReference type="WBParaSite" id="maker-E.canG7_contigs_5884-snap-gene-0.21-mRNA-1">
    <property type="protein sequence ID" value="maker-E.canG7_contigs_5884-snap-gene-0.21-mRNA-1"/>
    <property type="gene ID" value="EcG7_05502"/>
</dbReference>
<dbReference type="InterPro" id="IPR008758">
    <property type="entry name" value="Peptidase_S28"/>
</dbReference>
<name>A0A915EUX5_9CEST</name>
<evidence type="ECO:0000313" key="10">
    <source>
        <dbReference type="WBParaSite" id="maker-E.canG7_contigs_5884-snap-gene-0.21-mRNA-1"/>
    </source>
</evidence>
<dbReference type="GO" id="GO:0006508">
    <property type="term" value="P:proteolysis"/>
    <property type="evidence" value="ECO:0007669"/>
    <property type="project" value="UniProtKB-KW"/>
</dbReference>
<keyword evidence="9" id="KW-1185">Reference proteome</keyword>
<dbReference type="PROSITE" id="PS00678">
    <property type="entry name" value="WD_REPEATS_1"/>
    <property type="match status" value="2"/>
</dbReference>
<dbReference type="InterPro" id="IPR001680">
    <property type="entry name" value="WD40_rpt"/>
</dbReference>
<evidence type="ECO:0000256" key="1">
    <source>
        <dbReference type="ARBA" id="ARBA00011079"/>
    </source>
</evidence>
<feature type="repeat" description="WD" evidence="8">
    <location>
        <begin position="281"/>
        <end position="315"/>
    </location>
</feature>
<dbReference type="InterPro" id="IPR029058">
    <property type="entry name" value="AB_hydrolase_fold"/>
</dbReference>
<feature type="repeat" description="WD" evidence="8">
    <location>
        <begin position="105"/>
        <end position="141"/>
    </location>
</feature>
<dbReference type="SUPFAM" id="SSF53474">
    <property type="entry name" value="alpha/beta-Hydrolases"/>
    <property type="match status" value="2"/>
</dbReference>
<dbReference type="PANTHER" id="PTHR11010">
    <property type="entry name" value="PROTEASE S28 PRO-X CARBOXYPEPTIDASE-RELATED"/>
    <property type="match status" value="1"/>
</dbReference>
<evidence type="ECO:0000256" key="7">
    <source>
        <dbReference type="ARBA" id="ARBA00023180"/>
    </source>
</evidence>
<keyword evidence="2 8" id="KW-0853">WD repeat</keyword>
<dbReference type="SUPFAM" id="SSF50978">
    <property type="entry name" value="WD40 repeat-like"/>
    <property type="match status" value="1"/>
</dbReference>
<keyword evidence="5" id="KW-0677">Repeat</keyword>
<evidence type="ECO:0000256" key="6">
    <source>
        <dbReference type="ARBA" id="ARBA00022801"/>
    </source>
</evidence>
<dbReference type="PROSITE" id="PS50082">
    <property type="entry name" value="WD_REPEATS_2"/>
    <property type="match status" value="4"/>
</dbReference>
<protein>
    <submittedName>
        <fullName evidence="10">Uncharacterized protein</fullName>
    </submittedName>
</protein>
<evidence type="ECO:0000313" key="9">
    <source>
        <dbReference type="Proteomes" id="UP000887562"/>
    </source>
</evidence>
<dbReference type="Proteomes" id="UP000887562">
    <property type="component" value="Unplaced"/>
</dbReference>